<evidence type="ECO:0000256" key="3">
    <source>
        <dbReference type="ARBA" id="ARBA00022448"/>
    </source>
</evidence>
<feature type="transmembrane region" description="Helical" evidence="8">
    <location>
        <begin position="237"/>
        <end position="263"/>
    </location>
</feature>
<evidence type="ECO:0000256" key="7">
    <source>
        <dbReference type="ARBA" id="ARBA00023136"/>
    </source>
</evidence>
<proteinExistence type="inferred from homology"/>
<reference evidence="9 10" key="1">
    <citation type="submission" date="2018-05" db="EMBL/GenBank/DDBJ databases">
        <title>Genomic Encyclopedia of Type Strains, Phase IV (KMG-IV): sequencing the most valuable type-strain genomes for metagenomic binning, comparative biology and taxonomic classification.</title>
        <authorList>
            <person name="Goeker M."/>
        </authorList>
    </citation>
    <scope>NUCLEOTIDE SEQUENCE [LARGE SCALE GENOMIC DNA]</scope>
    <source>
        <strain evidence="9 10">DSM 19792</strain>
    </source>
</reference>
<sequence length="371" mass="41014">MNQRQSGPIVWACVLFSTCLLLFLLPKVLWLLVPFLFAMILYYILVPAVARLSLLGLPRDLAAMLVGGVFFILLALVLAYAINKISLRAGSLQDMLAHYVDGGIRFVRNSMQALEENFPILHKAHASESVDAWMASNTDNFAQQYVANILVSMAAVLPAVFLTPFLTFFFLRDGRKFKQFLANAVPNAFFEETLFLMHEVDQTARRYFQGLLKLTLIDTIILALGLWAIGISAPFTLALISAILAWVPFVGSVLGCMMVVLVAATDTPDTPLLAYSAIMVFVTVRLLDDFIFMPMTLGRSLHMHPLISVLMIFVGGELAGVPGLMLVLPILGIAMVVGETLGRVITNPRLRARHRHARALRERQVSVDLKG</sequence>
<gene>
    <name evidence="9" type="ORF">DFR42_11931</name>
</gene>
<evidence type="ECO:0000313" key="10">
    <source>
        <dbReference type="Proteomes" id="UP000247792"/>
    </source>
</evidence>
<comment type="subcellular location">
    <subcellularLocation>
        <location evidence="1">Cell membrane</location>
        <topology evidence="1">Multi-pass membrane protein</topology>
    </subcellularLocation>
</comment>
<dbReference type="RefSeq" id="WP_110258168.1">
    <property type="nucleotide sequence ID" value="NZ_QJKB01000019.1"/>
</dbReference>
<comment type="similarity">
    <text evidence="2">Belongs to the autoinducer-2 exporter (AI-2E) (TC 2.A.86) family.</text>
</comment>
<dbReference type="OrthoDB" id="9791848at2"/>
<accession>A0A318IN61</accession>
<dbReference type="EMBL" id="QJKB01000019">
    <property type="protein sequence ID" value="PXX36825.1"/>
    <property type="molecule type" value="Genomic_DNA"/>
</dbReference>
<evidence type="ECO:0000256" key="8">
    <source>
        <dbReference type="SAM" id="Phobius"/>
    </source>
</evidence>
<evidence type="ECO:0000256" key="5">
    <source>
        <dbReference type="ARBA" id="ARBA00022692"/>
    </source>
</evidence>
<comment type="caution">
    <text evidence="9">The sequence shown here is derived from an EMBL/GenBank/DDBJ whole genome shotgun (WGS) entry which is preliminary data.</text>
</comment>
<feature type="transmembrane region" description="Helical" evidence="8">
    <location>
        <begin position="7"/>
        <end position="25"/>
    </location>
</feature>
<keyword evidence="10" id="KW-1185">Reference proteome</keyword>
<evidence type="ECO:0000256" key="2">
    <source>
        <dbReference type="ARBA" id="ARBA00009773"/>
    </source>
</evidence>
<name>A0A318IN61_9BURK</name>
<keyword evidence="5 8" id="KW-0812">Transmembrane</keyword>
<evidence type="ECO:0000313" key="9">
    <source>
        <dbReference type="EMBL" id="PXX36825.1"/>
    </source>
</evidence>
<feature type="transmembrane region" description="Helical" evidence="8">
    <location>
        <begin position="307"/>
        <end position="337"/>
    </location>
</feature>
<dbReference type="InterPro" id="IPR002549">
    <property type="entry name" value="AI-2E-like"/>
</dbReference>
<feature type="transmembrane region" description="Helical" evidence="8">
    <location>
        <begin position="145"/>
        <end position="171"/>
    </location>
</feature>
<feature type="transmembrane region" description="Helical" evidence="8">
    <location>
        <begin position="31"/>
        <end position="50"/>
    </location>
</feature>
<organism evidence="9 10">
    <name type="scientific">Undibacterium pigrum</name>
    <dbReference type="NCBI Taxonomy" id="401470"/>
    <lineage>
        <taxon>Bacteria</taxon>
        <taxon>Pseudomonadati</taxon>
        <taxon>Pseudomonadota</taxon>
        <taxon>Betaproteobacteria</taxon>
        <taxon>Burkholderiales</taxon>
        <taxon>Oxalobacteraceae</taxon>
        <taxon>Undibacterium</taxon>
    </lineage>
</organism>
<evidence type="ECO:0000256" key="4">
    <source>
        <dbReference type="ARBA" id="ARBA00022475"/>
    </source>
</evidence>
<dbReference type="PANTHER" id="PTHR21716:SF53">
    <property type="entry name" value="PERMEASE PERM-RELATED"/>
    <property type="match status" value="1"/>
</dbReference>
<dbReference type="Proteomes" id="UP000247792">
    <property type="component" value="Unassembled WGS sequence"/>
</dbReference>
<feature type="transmembrane region" description="Helical" evidence="8">
    <location>
        <begin position="270"/>
        <end position="287"/>
    </location>
</feature>
<protein>
    <submittedName>
        <fullName evidence="9">Putative PurR-regulated permease PerM</fullName>
    </submittedName>
</protein>
<evidence type="ECO:0000256" key="1">
    <source>
        <dbReference type="ARBA" id="ARBA00004651"/>
    </source>
</evidence>
<dbReference type="Pfam" id="PF01594">
    <property type="entry name" value="AI-2E_transport"/>
    <property type="match status" value="1"/>
</dbReference>
<keyword evidence="3" id="KW-0813">Transport</keyword>
<dbReference type="AlphaFoldDB" id="A0A318IN61"/>
<dbReference type="GO" id="GO:0005886">
    <property type="term" value="C:plasma membrane"/>
    <property type="evidence" value="ECO:0007669"/>
    <property type="project" value="UniProtKB-SubCell"/>
</dbReference>
<feature type="transmembrane region" description="Helical" evidence="8">
    <location>
        <begin position="62"/>
        <end position="82"/>
    </location>
</feature>
<keyword evidence="4" id="KW-1003">Cell membrane</keyword>
<keyword evidence="7 8" id="KW-0472">Membrane</keyword>
<feature type="transmembrane region" description="Helical" evidence="8">
    <location>
        <begin position="211"/>
        <end position="231"/>
    </location>
</feature>
<keyword evidence="6 8" id="KW-1133">Transmembrane helix</keyword>
<dbReference type="PANTHER" id="PTHR21716">
    <property type="entry name" value="TRANSMEMBRANE PROTEIN"/>
    <property type="match status" value="1"/>
</dbReference>
<evidence type="ECO:0000256" key="6">
    <source>
        <dbReference type="ARBA" id="ARBA00022989"/>
    </source>
</evidence>